<dbReference type="EMBL" id="JPQT01000063">
    <property type="protein sequence ID" value="KFE54027.1"/>
    <property type="molecule type" value="Genomic_DNA"/>
</dbReference>
<sequence>MEEKKQFQHMTKDEFMFGMEDLNDMVEVDTEDDGDFDMGGTSSQPDIPNATIPIPTIPPLPKVINPPEPKKESPLHEAYKKERSAFPFKSKQKSLSVQLDAYDTSICSAINNQFCFMPVGQLLSLSYFYEQMRAIKKNPNIQPAMHKNIESLLTEYLGLIDSRFSLFKSTLLIPKAFNHYYPENLYALDLNHFHYGYSREKYSVMTPFMLMELLETQKLKKHHLAALFDDLEFCRLPTNSNADADVQL</sequence>
<comment type="caution">
    <text evidence="2">The sequence shown here is derived from an EMBL/GenBank/DDBJ whole genome shotgun (WGS) entry which is preliminary data.</text>
</comment>
<dbReference type="Proteomes" id="UP000028643">
    <property type="component" value="Unassembled WGS sequence"/>
</dbReference>
<dbReference type="AlphaFoldDB" id="A0A085VF14"/>
<dbReference type="PATRIC" id="fig|317.174.peg.930"/>
<gene>
    <name evidence="2" type="ORF">IV02_04575</name>
</gene>
<name>A0A085VF14_PSESX</name>
<reference evidence="2 3" key="1">
    <citation type="submission" date="2014-07" db="EMBL/GenBank/DDBJ databases">
        <title>Draft Genome Sequences of Environmental Pseudomonas syringae strains.</title>
        <authorList>
            <person name="Baltrus D.A."/>
            <person name="Berge O."/>
            <person name="Morris C."/>
        </authorList>
    </citation>
    <scope>NUCLEOTIDE SEQUENCE [LARGE SCALE GENOMIC DNA]</scope>
    <source>
        <strain evidence="2 3">CEB003</strain>
    </source>
</reference>
<accession>A0A085VF14</accession>
<evidence type="ECO:0000313" key="3">
    <source>
        <dbReference type="Proteomes" id="UP000028643"/>
    </source>
</evidence>
<organism evidence="2 3">
    <name type="scientific">Pseudomonas syringae</name>
    <dbReference type="NCBI Taxonomy" id="317"/>
    <lineage>
        <taxon>Bacteria</taxon>
        <taxon>Pseudomonadati</taxon>
        <taxon>Pseudomonadota</taxon>
        <taxon>Gammaproteobacteria</taxon>
        <taxon>Pseudomonadales</taxon>
        <taxon>Pseudomonadaceae</taxon>
        <taxon>Pseudomonas</taxon>
    </lineage>
</organism>
<protein>
    <submittedName>
        <fullName evidence="2">Uncharacterized protein</fullName>
    </submittedName>
</protein>
<proteinExistence type="predicted"/>
<evidence type="ECO:0000313" key="2">
    <source>
        <dbReference type="EMBL" id="KFE54027.1"/>
    </source>
</evidence>
<evidence type="ECO:0000256" key="1">
    <source>
        <dbReference type="SAM" id="MobiDB-lite"/>
    </source>
</evidence>
<dbReference type="RefSeq" id="WP_047572494.1">
    <property type="nucleotide sequence ID" value="NZ_JPQT01000063.1"/>
</dbReference>
<feature type="region of interest" description="Disordered" evidence="1">
    <location>
        <begin position="29"/>
        <end position="53"/>
    </location>
</feature>